<name>A0A0A3XPL3_BRAJP</name>
<dbReference type="AlphaFoldDB" id="A0A0A3XPL3"/>
<feature type="transmembrane region" description="Helical" evidence="7">
    <location>
        <begin position="336"/>
        <end position="361"/>
    </location>
</feature>
<evidence type="ECO:0000313" key="10">
    <source>
        <dbReference type="Proteomes" id="UP000030377"/>
    </source>
</evidence>
<evidence type="ECO:0000256" key="4">
    <source>
        <dbReference type="ARBA" id="ARBA00022692"/>
    </source>
</evidence>
<accession>A0A0A3XPL3</accession>
<feature type="transmembrane region" description="Helical" evidence="7">
    <location>
        <begin position="305"/>
        <end position="324"/>
    </location>
</feature>
<dbReference type="EMBL" id="JRPN01000028">
    <property type="protein sequence ID" value="KGT75066.1"/>
    <property type="molecule type" value="Genomic_DNA"/>
</dbReference>
<feature type="domain" description="Major facilitator superfamily (MFS) profile" evidence="8">
    <location>
        <begin position="12"/>
        <end position="428"/>
    </location>
</feature>
<evidence type="ECO:0000256" key="3">
    <source>
        <dbReference type="ARBA" id="ARBA00022475"/>
    </source>
</evidence>
<evidence type="ECO:0000256" key="6">
    <source>
        <dbReference type="ARBA" id="ARBA00023136"/>
    </source>
</evidence>
<feature type="transmembrane region" description="Helical" evidence="7">
    <location>
        <begin position="49"/>
        <end position="71"/>
    </location>
</feature>
<protein>
    <submittedName>
        <fullName evidence="9">Major facilitator transporter</fullName>
    </submittedName>
</protein>
<feature type="transmembrane region" description="Helical" evidence="7">
    <location>
        <begin position="382"/>
        <end position="400"/>
    </location>
</feature>
<sequence length="441" mass="48443">MPMQIPSDFRRVIVAASVGNVIEWYDFYIFGSLAAVLSVKFFEQSHPVAALLSTIALFTAGFLIRPLGAFLFGWMGDRVGRKYTFLITLSGMGLGTGAIGLIPTYQSIGLTAAFLLFGLRMIQGLCLGGEYGGAITYVAEHVPDEKRGYYTGWLQTSPTLGIVVSLAVIILTRTWFGNQAFDEWAWRVPFLVSFLLVAIAIYIRLQLQETPVFQEIKARGQMTRNPWKEAFLSSNIKYIGIAVVVLIGQGVVWYSGQFWALYFLQQVSKVDPLTSAYIVGAALLIATPSLIFFGWLSDQIGRKPVILGGMLLAAITYYPLYLWLGSVTQPGNINYPTAIFIIFILVCYVGMVYGPVGAFLAEFFPGRIRYTSVSVPYHIGNGWGGGLVPFITSAAFAATGSIGYALIYPIVVPAVCFVLAVFLMPETRKISIWQPIEPRAA</sequence>
<evidence type="ECO:0000256" key="7">
    <source>
        <dbReference type="SAM" id="Phobius"/>
    </source>
</evidence>
<dbReference type="SUPFAM" id="SSF103473">
    <property type="entry name" value="MFS general substrate transporter"/>
    <property type="match status" value="1"/>
</dbReference>
<dbReference type="eggNOG" id="COG0477">
    <property type="taxonomic scope" value="Bacteria"/>
</dbReference>
<evidence type="ECO:0000259" key="8">
    <source>
        <dbReference type="PROSITE" id="PS50850"/>
    </source>
</evidence>
<dbReference type="Proteomes" id="UP000030377">
    <property type="component" value="Unassembled WGS sequence"/>
</dbReference>
<feature type="transmembrane region" description="Helical" evidence="7">
    <location>
        <begin position="108"/>
        <end position="128"/>
    </location>
</feature>
<dbReference type="Pfam" id="PF07690">
    <property type="entry name" value="MFS_1"/>
    <property type="match status" value="1"/>
</dbReference>
<dbReference type="PROSITE" id="PS00217">
    <property type="entry name" value="SUGAR_TRANSPORT_2"/>
    <property type="match status" value="1"/>
</dbReference>
<feature type="transmembrane region" description="Helical" evidence="7">
    <location>
        <begin position="406"/>
        <end position="424"/>
    </location>
</feature>
<evidence type="ECO:0000256" key="2">
    <source>
        <dbReference type="ARBA" id="ARBA00022448"/>
    </source>
</evidence>
<feature type="transmembrane region" description="Helical" evidence="7">
    <location>
        <begin position="149"/>
        <end position="172"/>
    </location>
</feature>
<dbReference type="GO" id="GO:0005886">
    <property type="term" value="C:plasma membrane"/>
    <property type="evidence" value="ECO:0007669"/>
    <property type="project" value="UniProtKB-SubCell"/>
</dbReference>
<comment type="caution">
    <text evidence="9">The sequence shown here is derived from an EMBL/GenBank/DDBJ whole genome shotgun (WGS) entry which is preliminary data.</text>
</comment>
<feature type="transmembrane region" description="Helical" evidence="7">
    <location>
        <begin position="184"/>
        <end position="203"/>
    </location>
</feature>
<keyword evidence="6 7" id="KW-0472">Membrane</keyword>
<keyword evidence="5 7" id="KW-1133">Transmembrane helix</keyword>
<dbReference type="InterPro" id="IPR005829">
    <property type="entry name" value="Sugar_transporter_CS"/>
</dbReference>
<gene>
    <name evidence="9" type="ORF">MA20_37700</name>
</gene>
<dbReference type="FunFam" id="1.20.1250.20:FF:000001">
    <property type="entry name" value="Dicarboxylate MFS transporter"/>
    <property type="match status" value="1"/>
</dbReference>
<evidence type="ECO:0000256" key="5">
    <source>
        <dbReference type="ARBA" id="ARBA00022989"/>
    </source>
</evidence>
<keyword evidence="4 7" id="KW-0812">Transmembrane</keyword>
<dbReference type="InterPro" id="IPR011701">
    <property type="entry name" value="MFS"/>
</dbReference>
<dbReference type="InterPro" id="IPR036259">
    <property type="entry name" value="MFS_trans_sf"/>
</dbReference>
<dbReference type="PANTHER" id="PTHR43045:SF7">
    <property type="entry name" value="MAJOR FACILITATOR SUPERFAMILY TRANSPORTER"/>
    <property type="match status" value="1"/>
</dbReference>
<keyword evidence="2" id="KW-0813">Transport</keyword>
<proteinExistence type="predicted"/>
<feature type="transmembrane region" description="Helical" evidence="7">
    <location>
        <begin position="238"/>
        <end position="256"/>
    </location>
</feature>
<organism evidence="9 10">
    <name type="scientific">Bradyrhizobium japonicum</name>
    <dbReference type="NCBI Taxonomy" id="375"/>
    <lineage>
        <taxon>Bacteria</taxon>
        <taxon>Pseudomonadati</taxon>
        <taxon>Pseudomonadota</taxon>
        <taxon>Alphaproteobacteria</taxon>
        <taxon>Hyphomicrobiales</taxon>
        <taxon>Nitrobacteraceae</taxon>
        <taxon>Bradyrhizobium</taxon>
    </lineage>
</organism>
<dbReference type="RefSeq" id="WP_028156020.1">
    <property type="nucleotide sequence ID" value="NZ_CP081350.1"/>
</dbReference>
<reference evidence="9 10" key="1">
    <citation type="submission" date="2014-09" db="EMBL/GenBank/DDBJ databases">
        <title>Draft genome of Bradyrhizobium japonicum Is-34.</title>
        <authorList>
            <person name="Tsurumaru H."/>
            <person name="Yamakawa T."/>
            <person name="Hashimoto S."/>
            <person name="Okizaki K."/>
            <person name="Kanesaki Y."/>
            <person name="Yoshikawa H."/>
            <person name="Yajima S."/>
        </authorList>
    </citation>
    <scope>NUCLEOTIDE SEQUENCE [LARGE SCALE GENOMIC DNA]</scope>
    <source>
        <strain evidence="9 10">Is-34</strain>
    </source>
</reference>
<dbReference type="PROSITE" id="PS50850">
    <property type="entry name" value="MFS"/>
    <property type="match status" value="1"/>
</dbReference>
<evidence type="ECO:0000313" key="9">
    <source>
        <dbReference type="EMBL" id="KGT75066.1"/>
    </source>
</evidence>
<dbReference type="CDD" id="cd17369">
    <property type="entry name" value="MFS_ShiA_like"/>
    <property type="match status" value="1"/>
</dbReference>
<dbReference type="Gene3D" id="1.20.1250.20">
    <property type="entry name" value="MFS general substrate transporter like domains"/>
    <property type="match status" value="2"/>
</dbReference>
<dbReference type="InterPro" id="IPR020846">
    <property type="entry name" value="MFS_dom"/>
</dbReference>
<dbReference type="GO" id="GO:0022857">
    <property type="term" value="F:transmembrane transporter activity"/>
    <property type="evidence" value="ECO:0007669"/>
    <property type="project" value="InterPro"/>
</dbReference>
<dbReference type="PANTHER" id="PTHR43045">
    <property type="entry name" value="SHIKIMATE TRANSPORTER"/>
    <property type="match status" value="1"/>
</dbReference>
<keyword evidence="3" id="KW-1003">Cell membrane</keyword>
<feature type="transmembrane region" description="Helical" evidence="7">
    <location>
        <begin position="12"/>
        <end position="37"/>
    </location>
</feature>
<evidence type="ECO:0000256" key="1">
    <source>
        <dbReference type="ARBA" id="ARBA00004651"/>
    </source>
</evidence>
<feature type="transmembrane region" description="Helical" evidence="7">
    <location>
        <begin position="83"/>
        <end position="102"/>
    </location>
</feature>
<comment type="subcellular location">
    <subcellularLocation>
        <location evidence="1">Cell membrane</location>
        <topology evidence="1">Multi-pass membrane protein</topology>
    </subcellularLocation>
</comment>
<feature type="transmembrane region" description="Helical" evidence="7">
    <location>
        <begin position="276"/>
        <end position="296"/>
    </location>
</feature>